<comment type="pathway">
    <text evidence="1">Cofactor biosynthesis; pyrroloquinoline quinone biosynthesis.</text>
</comment>
<dbReference type="Proteomes" id="UP000272729">
    <property type="component" value="Unassembled WGS sequence"/>
</dbReference>
<dbReference type="RefSeq" id="WP_121223151.1">
    <property type="nucleotide sequence ID" value="NZ_JBIUBA010000029.1"/>
</dbReference>
<evidence type="ECO:0000313" key="5">
    <source>
        <dbReference type="Proteomes" id="UP000272729"/>
    </source>
</evidence>
<organism evidence="4 5">
    <name type="scientific">Saccharothrix variisporea</name>
    <dbReference type="NCBI Taxonomy" id="543527"/>
    <lineage>
        <taxon>Bacteria</taxon>
        <taxon>Bacillati</taxon>
        <taxon>Actinomycetota</taxon>
        <taxon>Actinomycetes</taxon>
        <taxon>Pseudonocardiales</taxon>
        <taxon>Pseudonocardiaceae</taxon>
        <taxon>Saccharothrix</taxon>
    </lineage>
</organism>
<keyword evidence="5" id="KW-1185">Reference proteome</keyword>
<dbReference type="NCBIfam" id="TIGR03859">
    <property type="entry name" value="PQQ_PqqD"/>
    <property type="match status" value="1"/>
</dbReference>
<dbReference type="Pfam" id="PF05402">
    <property type="entry name" value="PqqD"/>
    <property type="match status" value="1"/>
</dbReference>
<dbReference type="InterPro" id="IPR041881">
    <property type="entry name" value="PqqD_sf"/>
</dbReference>
<dbReference type="InterPro" id="IPR022479">
    <property type="entry name" value="PqqD_bac"/>
</dbReference>
<dbReference type="AlphaFoldDB" id="A0A495XAU9"/>
<reference evidence="4 5" key="1">
    <citation type="submission" date="2018-10" db="EMBL/GenBank/DDBJ databases">
        <title>Sequencing the genomes of 1000 actinobacteria strains.</title>
        <authorList>
            <person name="Klenk H.-P."/>
        </authorList>
    </citation>
    <scope>NUCLEOTIDE SEQUENCE [LARGE SCALE GENOMIC DNA]</scope>
    <source>
        <strain evidence="4 5">DSM 43911</strain>
    </source>
</reference>
<evidence type="ECO:0000313" key="4">
    <source>
        <dbReference type="EMBL" id="RKT70749.1"/>
    </source>
</evidence>
<dbReference type="Gene3D" id="1.10.10.1150">
    <property type="entry name" value="Coenzyme PQQ synthesis protein D (PqqD)"/>
    <property type="match status" value="1"/>
</dbReference>
<proteinExistence type="predicted"/>
<evidence type="ECO:0000256" key="3">
    <source>
        <dbReference type="ARBA" id="ARBA00022905"/>
    </source>
</evidence>
<dbReference type="EMBL" id="RBXR01000001">
    <property type="protein sequence ID" value="RKT70749.1"/>
    <property type="molecule type" value="Genomic_DNA"/>
</dbReference>
<gene>
    <name evidence="4" type="ORF">DFJ66_4019</name>
</gene>
<dbReference type="GO" id="GO:0048038">
    <property type="term" value="F:quinone binding"/>
    <property type="evidence" value="ECO:0007669"/>
    <property type="project" value="InterPro"/>
</dbReference>
<name>A0A495XAU9_9PSEU</name>
<evidence type="ECO:0000256" key="2">
    <source>
        <dbReference type="ARBA" id="ARBA00011741"/>
    </source>
</evidence>
<comment type="caution">
    <text evidence="4">The sequence shown here is derived from an EMBL/GenBank/DDBJ whole genome shotgun (WGS) entry which is preliminary data.</text>
</comment>
<dbReference type="GO" id="GO:0018189">
    <property type="term" value="P:pyrroloquinoline quinone biosynthetic process"/>
    <property type="evidence" value="ECO:0007669"/>
    <property type="project" value="UniProtKB-UniPathway"/>
</dbReference>
<sequence>MSDLFTTPRLGKGVKTAYDQTRGSHVVLFPEGVLVLNETAAAVVGMCDGRTTIAEMAEKLAEDFDGVRVDDVAELVTRLAARRVVVTGG</sequence>
<comment type="subunit">
    <text evidence="2">Monomer. Interacts with PqqE.</text>
</comment>
<protein>
    <submittedName>
        <fullName evidence="4">Pyrroloquinoline quinone biosynthesis protein D</fullName>
    </submittedName>
</protein>
<evidence type="ECO:0000256" key="1">
    <source>
        <dbReference type="ARBA" id="ARBA00004886"/>
    </source>
</evidence>
<dbReference type="UniPathway" id="UPA00539"/>
<dbReference type="OrthoDB" id="7995890at2"/>
<keyword evidence="3" id="KW-0884">PQQ biosynthesis</keyword>
<dbReference type="InterPro" id="IPR008792">
    <property type="entry name" value="PQQD"/>
</dbReference>
<accession>A0A495XAU9</accession>